<protein>
    <submittedName>
        <fullName evidence="2">Uncharacterized protein</fullName>
    </submittedName>
</protein>
<reference evidence="2 3" key="1">
    <citation type="journal article" date="2017" name="Environ. Microbiol.">
        <title>Decay of the glycolytic pathway and adaptation to intranuclear parasitism within Enterocytozoonidae microsporidia.</title>
        <authorList>
            <person name="Wiredu Boakye D."/>
            <person name="Jaroenlak P."/>
            <person name="Prachumwat A."/>
            <person name="Williams T.A."/>
            <person name="Bateman K.S."/>
            <person name="Itsathitphaisarn O."/>
            <person name="Sritunyalucksana K."/>
            <person name="Paszkiewicz K.H."/>
            <person name="Moore K.A."/>
            <person name="Stentiford G.D."/>
            <person name="Williams B.A."/>
        </authorList>
    </citation>
    <scope>NUCLEOTIDE SEQUENCE [LARGE SCALE GENOMIC DNA]</scope>
    <source>
        <strain evidence="2 3">GB1</strain>
    </source>
</reference>
<gene>
    <name evidence="2" type="ORF">ECANGB1_2061</name>
</gene>
<dbReference type="Proteomes" id="UP000192639">
    <property type="component" value="Unassembled WGS sequence"/>
</dbReference>
<evidence type="ECO:0000313" key="2">
    <source>
        <dbReference type="EMBL" id="ORD94861.1"/>
    </source>
</evidence>
<name>A0A1Y1S8R3_9MICR</name>
<accession>A0A1Y1S8R3</accession>
<comment type="caution">
    <text evidence="2">The sequence shown here is derived from an EMBL/GenBank/DDBJ whole genome shotgun (WGS) entry which is preliminary data.</text>
</comment>
<sequence>MPTTSYRSYTTRRTTSSYGGVPNPSPFSSYPSPYSTYNPVFDKMTNLKSALADKLSQDFRKYVNPDNVGGEMNSIREEPGANGLRTSTEVLYNQRGSVREMESYVMSLREQNDARRTAQDLMSKLNSSIKIMDDRGSEVDAFRALKDAIRLFDSNQNTLKGLPSNRTSYY</sequence>
<feature type="region of interest" description="Disordered" evidence="1">
    <location>
        <begin position="1"/>
        <end position="29"/>
    </location>
</feature>
<proteinExistence type="predicted"/>
<feature type="compositionally biased region" description="Low complexity" evidence="1">
    <location>
        <begin position="1"/>
        <end position="18"/>
    </location>
</feature>
<organism evidence="2 3">
    <name type="scientific">Enterospora canceri</name>
    <dbReference type="NCBI Taxonomy" id="1081671"/>
    <lineage>
        <taxon>Eukaryota</taxon>
        <taxon>Fungi</taxon>
        <taxon>Fungi incertae sedis</taxon>
        <taxon>Microsporidia</taxon>
        <taxon>Enterocytozoonidae</taxon>
        <taxon>Enterospora</taxon>
    </lineage>
</organism>
<keyword evidence="3" id="KW-1185">Reference proteome</keyword>
<dbReference type="EMBL" id="LWDP01000007">
    <property type="protein sequence ID" value="ORD94861.1"/>
    <property type="molecule type" value="Genomic_DNA"/>
</dbReference>
<dbReference type="AlphaFoldDB" id="A0A1Y1S8R3"/>
<evidence type="ECO:0000256" key="1">
    <source>
        <dbReference type="SAM" id="MobiDB-lite"/>
    </source>
</evidence>
<dbReference type="VEuPathDB" id="MicrosporidiaDB:ECANGB1_2061"/>
<evidence type="ECO:0000313" key="3">
    <source>
        <dbReference type="Proteomes" id="UP000192639"/>
    </source>
</evidence>